<keyword evidence="4" id="KW-1185">Reference proteome</keyword>
<keyword evidence="2" id="KW-1133">Transmembrane helix</keyword>
<dbReference type="RefSeq" id="WP_306272627.1">
    <property type="nucleotide sequence ID" value="NZ_CP130472.1"/>
</dbReference>
<feature type="transmembrane region" description="Helical" evidence="2">
    <location>
        <begin position="306"/>
        <end position="331"/>
    </location>
</feature>
<sequence length="578" mass="60588">MTAGRRAVRSPGPIRWRTVRVLLGAVAAVPVATVVCLLAGAPPLLPAFVVVFAALAVFPLPGLAYVLVVLNAPLGLRLAGVEGIVGDAFGGREYALGLSAAAIAGVHALRCVLRGGWSRRQVVGVGVGLLVLGVWSLIGIAHHGPGQTLSGLRLTVLPFLLLLALLGLGAPGMTRIVTVAAWLLMANGVATVAELIIGPQQLVQWGFEDGRAIRYIGDTFRAPGLTEVNAELGILAGAFLLGYVALWLTSGARPTRWSWHVGAVSAVVCLALSTSRSGALLVVGGVIAAAVGNRSGGAAARRRARLVGLGVVACVTVGFVAVGATGARSLFQRFEVWSGLLDGDLPLWGRGIGAAGAATVSRAASGGQVFVDNYFVSVALQYGLPMMVVLIAGIGYLLVRLWRYASTLPSAVSHLAVLTGLSAAFLVIEAWEYTGATMCLAVFVAYGNHLDPLPPAPVAPAVEVRQASAVPPVAHPPARPPERRRPVDAETVVLPRVEAETVVLPRVEPRRIARQPVDADTVILPPQRSARRGDDPQRSAAPRHQQPPPSYGRRDDDSTAVLPVTRPERRHPDDNRRW</sequence>
<feature type="transmembrane region" description="Helical" evidence="2">
    <location>
        <begin position="21"/>
        <end position="41"/>
    </location>
</feature>
<feature type="transmembrane region" description="Helical" evidence="2">
    <location>
        <begin position="279"/>
        <end position="299"/>
    </location>
</feature>
<feature type="compositionally biased region" description="Basic and acidic residues" evidence="1">
    <location>
        <begin position="566"/>
        <end position="578"/>
    </location>
</feature>
<accession>A0AAJ6L396</accession>
<reference evidence="3 4" key="1">
    <citation type="submission" date="2023-07" db="EMBL/GenBank/DDBJ databases">
        <title>Micromonospora profundi TRM 95458 converts glycerol to a new osmotic compound.</title>
        <authorList>
            <person name="Lu D."/>
        </authorList>
    </citation>
    <scope>NUCLEOTIDE SEQUENCE [LARGE SCALE GENOMIC DNA]</scope>
    <source>
        <strain evidence="3 4">TRM95458</strain>
    </source>
</reference>
<evidence type="ECO:0000256" key="1">
    <source>
        <dbReference type="SAM" id="MobiDB-lite"/>
    </source>
</evidence>
<keyword evidence="2" id="KW-0472">Membrane</keyword>
<feature type="region of interest" description="Disordered" evidence="1">
    <location>
        <begin position="518"/>
        <end position="578"/>
    </location>
</feature>
<evidence type="ECO:0000313" key="3">
    <source>
        <dbReference type="EMBL" id="WLS45941.1"/>
    </source>
</evidence>
<feature type="transmembrane region" description="Helical" evidence="2">
    <location>
        <begin position="122"/>
        <end position="144"/>
    </location>
</feature>
<dbReference type="KEGG" id="mprn:Q3V37_01250"/>
<feature type="transmembrane region" description="Helical" evidence="2">
    <location>
        <begin position="411"/>
        <end position="431"/>
    </location>
</feature>
<dbReference type="EMBL" id="CP130472">
    <property type="protein sequence ID" value="WLS45941.1"/>
    <property type="molecule type" value="Genomic_DNA"/>
</dbReference>
<dbReference type="AlphaFoldDB" id="A0AAJ6L396"/>
<feature type="transmembrane region" description="Helical" evidence="2">
    <location>
        <begin position="150"/>
        <end position="169"/>
    </location>
</feature>
<evidence type="ECO:0000313" key="4">
    <source>
        <dbReference type="Proteomes" id="UP001235874"/>
    </source>
</evidence>
<name>A0AAJ6L396_9ACTN</name>
<proteinExistence type="predicted"/>
<feature type="transmembrane region" description="Helical" evidence="2">
    <location>
        <begin position="47"/>
        <end position="70"/>
    </location>
</feature>
<gene>
    <name evidence="3" type="ORF">Q3V37_01250</name>
</gene>
<protein>
    <recommendedName>
        <fullName evidence="5">O-antigen ligase domain-containing protein</fullName>
    </recommendedName>
</protein>
<feature type="transmembrane region" description="Helical" evidence="2">
    <location>
        <begin position="176"/>
        <end position="197"/>
    </location>
</feature>
<dbReference type="Proteomes" id="UP001235874">
    <property type="component" value="Chromosome"/>
</dbReference>
<feature type="transmembrane region" description="Helical" evidence="2">
    <location>
        <begin position="232"/>
        <end position="250"/>
    </location>
</feature>
<feature type="transmembrane region" description="Helical" evidence="2">
    <location>
        <begin position="379"/>
        <end position="399"/>
    </location>
</feature>
<evidence type="ECO:0008006" key="5">
    <source>
        <dbReference type="Google" id="ProtNLM"/>
    </source>
</evidence>
<feature type="transmembrane region" description="Helical" evidence="2">
    <location>
        <begin position="257"/>
        <end position="273"/>
    </location>
</feature>
<keyword evidence="2" id="KW-0812">Transmembrane</keyword>
<organism evidence="3 4">
    <name type="scientific">Micromonospora profundi</name>
    <dbReference type="NCBI Taxonomy" id="1420889"/>
    <lineage>
        <taxon>Bacteria</taxon>
        <taxon>Bacillati</taxon>
        <taxon>Actinomycetota</taxon>
        <taxon>Actinomycetes</taxon>
        <taxon>Micromonosporales</taxon>
        <taxon>Micromonosporaceae</taxon>
        <taxon>Micromonospora</taxon>
    </lineage>
</organism>
<evidence type="ECO:0000256" key="2">
    <source>
        <dbReference type="SAM" id="Phobius"/>
    </source>
</evidence>